<dbReference type="Gene3D" id="1.20.1640.10">
    <property type="entry name" value="Multidrug efflux transporter AcrB transmembrane domain"/>
    <property type="match status" value="2"/>
</dbReference>
<dbReference type="Gene3D" id="3.30.70.1320">
    <property type="entry name" value="Multidrug efflux transporter AcrB pore domain like"/>
    <property type="match status" value="1"/>
</dbReference>
<keyword evidence="1" id="KW-0812">Transmembrane</keyword>
<dbReference type="Proteomes" id="UP001589834">
    <property type="component" value="Unassembled WGS sequence"/>
</dbReference>
<feature type="transmembrane region" description="Helical" evidence="1">
    <location>
        <begin position="476"/>
        <end position="499"/>
    </location>
</feature>
<keyword evidence="1" id="KW-1133">Transmembrane helix</keyword>
<dbReference type="SUPFAM" id="SSF82866">
    <property type="entry name" value="Multidrug efflux transporter AcrB transmembrane domain"/>
    <property type="match status" value="2"/>
</dbReference>
<proteinExistence type="predicted"/>
<accession>A0ABV6PU87</accession>
<feature type="transmembrane region" description="Helical" evidence="1">
    <location>
        <begin position="965"/>
        <end position="986"/>
    </location>
</feature>
<dbReference type="InterPro" id="IPR001036">
    <property type="entry name" value="Acrflvin-R"/>
</dbReference>
<keyword evidence="1" id="KW-0472">Membrane</keyword>
<evidence type="ECO:0000313" key="3">
    <source>
        <dbReference type="Proteomes" id="UP001589834"/>
    </source>
</evidence>
<dbReference type="EMBL" id="JBHLTN010000025">
    <property type="protein sequence ID" value="MFC0593417.1"/>
    <property type="molecule type" value="Genomic_DNA"/>
</dbReference>
<dbReference type="PANTHER" id="PTHR32063">
    <property type="match status" value="1"/>
</dbReference>
<reference evidence="2 3" key="1">
    <citation type="submission" date="2024-09" db="EMBL/GenBank/DDBJ databases">
        <authorList>
            <person name="Sun Q."/>
            <person name="Mori K."/>
        </authorList>
    </citation>
    <scope>NUCLEOTIDE SEQUENCE [LARGE SCALE GENOMIC DNA]</scope>
    <source>
        <strain evidence="2 3">NCAIM B.02336</strain>
    </source>
</reference>
<organism evidence="2 3">
    <name type="scientific">Ottowia pentelensis</name>
    <dbReference type="NCBI Taxonomy" id="511108"/>
    <lineage>
        <taxon>Bacteria</taxon>
        <taxon>Pseudomonadati</taxon>
        <taxon>Pseudomonadota</taxon>
        <taxon>Betaproteobacteria</taxon>
        <taxon>Burkholderiales</taxon>
        <taxon>Comamonadaceae</taxon>
        <taxon>Ottowia</taxon>
    </lineage>
</organism>
<feature type="transmembrane region" description="Helical" evidence="1">
    <location>
        <begin position="541"/>
        <end position="561"/>
    </location>
</feature>
<dbReference type="InterPro" id="IPR027463">
    <property type="entry name" value="AcrB_DN_DC_subdom"/>
</dbReference>
<feature type="transmembrane region" description="Helical" evidence="1">
    <location>
        <begin position="998"/>
        <end position="1024"/>
    </location>
</feature>
<evidence type="ECO:0000313" key="2">
    <source>
        <dbReference type="EMBL" id="MFC0593417.1"/>
    </source>
</evidence>
<dbReference type="PANTHER" id="PTHR32063:SF30">
    <property type="entry name" value="ACRB_ACRD_ACRF FAMILY PROTEIN"/>
    <property type="match status" value="1"/>
</dbReference>
<keyword evidence="3" id="KW-1185">Reference proteome</keyword>
<comment type="caution">
    <text evidence="2">The sequence shown here is derived from an EMBL/GenBank/DDBJ whole genome shotgun (WGS) entry which is preliminary data.</text>
</comment>
<sequence>MSLSATFIRRPIGTSLLALAIFLVGAAVWPLLPVASLPQVDFPTILVSANLPGGSPETMASTVAQPLERQFSQIPGLAQMSSENTQGQTQITLQFELTRDIDGAALDVQTAINSAAGQLPANLPSPPRFRKFNPADVSILQLAVQSDTLPLTTVNEYADTILAQQMSQIEGVGQVIIFGPQKPAVRLQLDPARLAALGLSLEAVRAVVTTATVSQAKGSINGVHQSFTVDTNDQILSAEPWNDVVLAYKNGAPIRLRDVGQAVAGPEDVTQAAWAFAGPGAPAAGTQPIDGRAIVLGVFKVPGANVVDTVERIRAALPRFEAALPPAVRVSVLVDRTQNISASVEEVEFTLLLTIALVVMVIFIFLRNVPATLIPGVAVPLALLGTAAVMYLVGFSLDNLSLMALTISVGFVVDDAIVMLENIYRHIEDGMPPMEAAMQGASEIGFTIVSISVSLVAVFIPLLLMGGIVGRLFREFAVTVTLAIGVSLLVSLTLTPMLCSRFIRPVRPEEHGRVFRFFERGFDALARGYRRGLLLALRHEGVTLGIFLATLAATVALFVVIPKGFFPQQDTGYIVGFAESAQDSSPTAMNRRLLQLAEIIGRDADVAAYSVRNGSTFNTGRVAISLRPKAEGRTDSADQVIRRLRQATAHVEGVRLLMQAGQDINVGGRYSRTQYQYTLTDTDLQELDSWAPRVLARLRQLPELVDVATDQQNDAPMATVTMDRARAAAFGISPALIDATINDAIGQRQVAQYFTQTNSYHVILEVTPALQQDAALFDRLYLTSPLSGQNVPLSSMVRVDTHKTGFLSINHQGQFPAVTLSFNLAPGAALGDAVRAIQQAQAEMGVPITLRGSFQGTAQAFQSSLATQPYLIAAAIVAVYIVLGLLYESYIHPLTILSTLPSAGVGALLILMAGGYDLSVIALIGIILLIGIVKKNGIMMVDFAIHAERQQGLAPRQAIYQACLLRFRPIMMTTMCTLFAGLPLMLGSGAGSELRRPLGYAMVGGLIFSQAMTLFTTPVVYIYLDRAHQWYVRRRVAAKALRAPPAPASPPAPAAGP</sequence>
<feature type="transmembrane region" description="Helical" evidence="1">
    <location>
        <begin position="12"/>
        <end position="32"/>
    </location>
</feature>
<dbReference type="Gene3D" id="3.30.70.1440">
    <property type="entry name" value="Multidrug efflux transporter AcrB pore domain"/>
    <property type="match status" value="1"/>
</dbReference>
<dbReference type="Gene3D" id="3.30.2090.10">
    <property type="entry name" value="Multidrug efflux transporter AcrB TolC docking domain, DN and DC subdomains"/>
    <property type="match status" value="2"/>
</dbReference>
<dbReference type="RefSeq" id="WP_377483558.1">
    <property type="nucleotide sequence ID" value="NZ_JBHLTN010000025.1"/>
</dbReference>
<feature type="transmembrane region" description="Helical" evidence="1">
    <location>
        <begin position="920"/>
        <end position="945"/>
    </location>
</feature>
<dbReference type="Gene3D" id="3.30.70.1430">
    <property type="entry name" value="Multidrug efflux transporter AcrB pore domain"/>
    <property type="match status" value="2"/>
</dbReference>
<dbReference type="Pfam" id="PF00873">
    <property type="entry name" value="ACR_tran"/>
    <property type="match status" value="1"/>
</dbReference>
<evidence type="ECO:0000256" key="1">
    <source>
        <dbReference type="SAM" id="Phobius"/>
    </source>
</evidence>
<gene>
    <name evidence="2" type="ORF">ACFFGG_12735</name>
</gene>
<dbReference type="PRINTS" id="PR00702">
    <property type="entry name" value="ACRIFLAVINRP"/>
</dbReference>
<feature type="transmembrane region" description="Helical" evidence="1">
    <location>
        <begin position="444"/>
        <end position="464"/>
    </location>
</feature>
<feature type="transmembrane region" description="Helical" evidence="1">
    <location>
        <begin position="373"/>
        <end position="394"/>
    </location>
</feature>
<name>A0ABV6PU87_9BURK</name>
<dbReference type="SUPFAM" id="SSF82714">
    <property type="entry name" value="Multidrug efflux transporter AcrB TolC docking domain, DN and DC subdomains"/>
    <property type="match status" value="2"/>
</dbReference>
<feature type="transmembrane region" description="Helical" evidence="1">
    <location>
        <begin position="349"/>
        <end position="366"/>
    </location>
</feature>
<protein>
    <submittedName>
        <fullName evidence="2">Efflux RND transporter permease subunit</fullName>
    </submittedName>
</protein>
<dbReference type="SUPFAM" id="SSF82693">
    <property type="entry name" value="Multidrug efflux transporter AcrB pore domain, PN1, PN2, PC1 and PC2 subdomains"/>
    <property type="match status" value="4"/>
</dbReference>
<feature type="transmembrane region" description="Helical" evidence="1">
    <location>
        <begin position="870"/>
        <end position="887"/>
    </location>
</feature>